<sequence>MIVVLPPPEGPIITTMFFFAQENEMSISKYFNFFLKETSILMNALLH</sequence>
<dbReference type="EMBL" id="LNQE01000984">
    <property type="protein sequence ID" value="KUG22145.1"/>
    <property type="molecule type" value="Genomic_DNA"/>
</dbReference>
<protein>
    <submittedName>
        <fullName evidence="1">Uncharacterized protein</fullName>
    </submittedName>
</protein>
<evidence type="ECO:0000313" key="1">
    <source>
        <dbReference type="EMBL" id="KUG22145.1"/>
    </source>
</evidence>
<accession>A0A0W8FN15</accession>
<dbReference type="AlphaFoldDB" id="A0A0W8FN15"/>
<name>A0A0W8FN15_9ZZZZ</name>
<proteinExistence type="predicted"/>
<reference evidence="1" key="1">
    <citation type="journal article" date="2015" name="Proc. Natl. Acad. Sci. U.S.A.">
        <title>Networks of energetic and metabolic interactions define dynamics in microbial communities.</title>
        <authorList>
            <person name="Embree M."/>
            <person name="Liu J.K."/>
            <person name="Al-Bassam M.M."/>
            <person name="Zengler K."/>
        </authorList>
    </citation>
    <scope>NUCLEOTIDE SEQUENCE</scope>
</reference>
<comment type="caution">
    <text evidence="1">The sequence shown here is derived from an EMBL/GenBank/DDBJ whole genome shotgun (WGS) entry which is preliminary data.</text>
</comment>
<organism evidence="1">
    <name type="scientific">hydrocarbon metagenome</name>
    <dbReference type="NCBI Taxonomy" id="938273"/>
    <lineage>
        <taxon>unclassified sequences</taxon>
        <taxon>metagenomes</taxon>
        <taxon>ecological metagenomes</taxon>
    </lineage>
</organism>
<gene>
    <name evidence="1" type="ORF">ASZ90_008066</name>
</gene>